<feature type="compositionally biased region" description="Polar residues" evidence="4">
    <location>
        <begin position="177"/>
        <end position="187"/>
    </location>
</feature>
<comment type="similarity">
    <text evidence="1">Belongs to the SIKE family.</text>
</comment>
<feature type="region of interest" description="Disordered" evidence="4">
    <location>
        <begin position="457"/>
        <end position="532"/>
    </location>
</feature>
<accession>A0A9P5TAD4</accession>
<gene>
    <name evidence="5" type="ORF">DFH94DRAFT_734965</name>
</gene>
<dbReference type="PANTHER" id="PTHR39472:SF1">
    <property type="entry name" value="EXPRESSED PROTEIN"/>
    <property type="match status" value="1"/>
</dbReference>
<protein>
    <submittedName>
        <fullName evidence="5">Uncharacterized protein</fullName>
    </submittedName>
</protein>
<dbReference type="PANTHER" id="PTHR39472">
    <property type="entry name" value="EXPRESSED PROTEIN"/>
    <property type="match status" value="1"/>
</dbReference>
<feature type="compositionally biased region" description="Gly residues" evidence="4">
    <location>
        <begin position="504"/>
        <end position="532"/>
    </location>
</feature>
<feature type="compositionally biased region" description="Polar residues" evidence="4">
    <location>
        <begin position="210"/>
        <end position="223"/>
    </location>
</feature>
<name>A0A9P5TAD4_9AGAM</name>
<evidence type="ECO:0000256" key="4">
    <source>
        <dbReference type="SAM" id="MobiDB-lite"/>
    </source>
</evidence>
<feature type="coiled-coil region" evidence="3">
    <location>
        <begin position="82"/>
        <end position="109"/>
    </location>
</feature>
<dbReference type="Proteomes" id="UP000759537">
    <property type="component" value="Unassembled WGS sequence"/>
</dbReference>
<evidence type="ECO:0000256" key="3">
    <source>
        <dbReference type="SAM" id="Coils"/>
    </source>
</evidence>
<evidence type="ECO:0000256" key="2">
    <source>
        <dbReference type="ARBA" id="ARBA00023054"/>
    </source>
</evidence>
<evidence type="ECO:0000256" key="1">
    <source>
        <dbReference type="ARBA" id="ARBA00005537"/>
    </source>
</evidence>
<dbReference type="InterPro" id="IPR008555">
    <property type="entry name" value="SIKE"/>
</dbReference>
<reference evidence="5" key="2">
    <citation type="journal article" date="2020" name="Nat. Commun.">
        <title>Large-scale genome sequencing of mycorrhizal fungi provides insights into the early evolution of symbiotic traits.</title>
        <authorList>
            <person name="Miyauchi S."/>
            <person name="Kiss E."/>
            <person name="Kuo A."/>
            <person name="Drula E."/>
            <person name="Kohler A."/>
            <person name="Sanchez-Garcia M."/>
            <person name="Morin E."/>
            <person name="Andreopoulos B."/>
            <person name="Barry K.W."/>
            <person name="Bonito G."/>
            <person name="Buee M."/>
            <person name="Carver A."/>
            <person name="Chen C."/>
            <person name="Cichocki N."/>
            <person name="Clum A."/>
            <person name="Culley D."/>
            <person name="Crous P.W."/>
            <person name="Fauchery L."/>
            <person name="Girlanda M."/>
            <person name="Hayes R.D."/>
            <person name="Keri Z."/>
            <person name="LaButti K."/>
            <person name="Lipzen A."/>
            <person name="Lombard V."/>
            <person name="Magnuson J."/>
            <person name="Maillard F."/>
            <person name="Murat C."/>
            <person name="Nolan M."/>
            <person name="Ohm R.A."/>
            <person name="Pangilinan J."/>
            <person name="Pereira M.F."/>
            <person name="Perotto S."/>
            <person name="Peter M."/>
            <person name="Pfister S."/>
            <person name="Riley R."/>
            <person name="Sitrit Y."/>
            <person name="Stielow J.B."/>
            <person name="Szollosi G."/>
            <person name="Zifcakova L."/>
            <person name="Stursova M."/>
            <person name="Spatafora J.W."/>
            <person name="Tedersoo L."/>
            <person name="Vaario L.M."/>
            <person name="Yamada A."/>
            <person name="Yan M."/>
            <person name="Wang P."/>
            <person name="Xu J."/>
            <person name="Bruns T."/>
            <person name="Baldrian P."/>
            <person name="Vilgalys R."/>
            <person name="Dunand C."/>
            <person name="Henrissat B."/>
            <person name="Grigoriev I.V."/>
            <person name="Hibbett D."/>
            <person name="Nagy L.G."/>
            <person name="Martin F.M."/>
        </authorList>
    </citation>
    <scope>NUCLEOTIDE SEQUENCE</scope>
    <source>
        <strain evidence="5">Prilba</strain>
    </source>
</reference>
<keyword evidence="2 3" id="KW-0175">Coiled coil</keyword>
<reference evidence="5" key="1">
    <citation type="submission" date="2019-10" db="EMBL/GenBank/DDBJ databases">
        <authorList>
            <consortium name="DOE Joint Genome Institute"/>
            <person name="Kuo A."/>
            <person name="Miyauchi S."/>
            <person name="Kiss E."/>
            <person name="Drula E."/>
            <person name="Kohler A."/>
            <person name="Sanchez-Garcia M."/>
            <person name="Andreopoulos B."/>
            <person name="Barry K.W."/>
            <person name="Bonito G."/>
            <person name="Buee M."/>
            <person name="Carver A."/>
            <person name="Chen C."/>
            <person name="Cichocki N."/>
            <person name="Clum A."/>
            <person name="Culley D."/>
            <person name="Crous P.W."/>
            <person name="Fauchery L."/>
            <person name="Girlanda M."/>
            <person name="Hayes R."/>
            <person name="Keri Z."/>
            <person name="LaButti K."/>
            <person name="Lipzen A."/>
            <person name="Lombard V."/>
            <person name="Magnuson J."/>
            <person name="Maillard F."/>
            <person name="Morin E."/>
            <person name="Murat C."/>
            <person name="Nolan M."/>
            <person name="Ohm R."/>
            <person name="Pangilinan J."/>
            <person name="Pereira M."/>
            <person name="Perotto S."/>
            <person name="Peter M."/>
            <person name="Riley R."/>
            <person name="Sitrit Y."/>
            <person name="Stielow B."/>
            <person name="Szollosi G."/>
            <person name="Zifcakova L."/>
            <person name="Stursova M."/>
            <person name="Spatafora J.W."/>
            <person name="Tedersoo L."/>
            <person name="Vaario L.-M."/>
            <person name="Yamada A."/>
            <person name="Yan M."/>
            <person name="Wang P."/>
            <person name="Xu J."/>
            <person name="Bruns T."/>
            <person name="Baldrian P."/>
            <person name="Vilgalys R."/>
            <person name="Henrissat B."/>
            <person name="Grigoriev I.V."/>
            <person name="Hibbett D."/>
            <person name="Nagy L.G."/>
            <person name="Martin F.M."/>
        </authorList>
    </citation>
    <scope>NUCLEOTIDE SEQUENCE</scope>
    <source>
        <strain evidence="5">Prilba</strain>
    </source>
</reference>
<feature type="compositionally biased region" description="Low complexity" evidence="4">
    <location>
        <begin position="250"/>
        <end position="278"/>
    </location>
</feature>
<keyword evidence="6" id="KW-1185">Reference proteome</keyword>
<dbReference type="AlphaFoldDB" id="A0A9P5TAD4"/>
<feature type="compositionally biased region" description="Gly residues" evidence="4">
    <location>
        <begin position="457"/>
        <end position="467"/>
    </location>
</feature>
<dbReference type="OrthoDB" id="21214at2759"/>
<sequence>MYGNDVEGDFFLRAWQIINEISDQLTHNQKFSSSLISQAESVKAEAGNSKPEFTLRRFNVDISKETLESELERTNAQIIIENHTLLQENKQLSLLLKEYEQTMETIMSKFHSHTGAAQQHQATLTEHYDLLLARDLSPPPESAAISAVNSSLHRLRQVLQATLLSIAGHDPSEISERANTNAEASEPNQPPGTRPPSEPREERASDAALLQQQSGLADSSQPDTTPSQEESETQTHLSPSEPSLSHDSETAPAISTANAAATATEDAATTIATTPANPTEEESPDRSPTAHSETANAEHDLDLDWSEVREHEIARLESENAQLRALLGIDPKGLDAAGISDIDTEPPFITSSFLGASHPLAAGSSAWANADAETANPFTLGFREDPSVLGLAATPSRLHTLTPPNAPHAMMTATDANPNSTGGALTGLGAGLFVSASWAVPPAGGNGLGGVGGVGGQGQGQGMGMGPGPGPGPGPMGAPQMQQKSSPPPLGFTNLGRTLDLQGPGVGLGSGPGGSGRGRGVLFGGRGRSVGW</sequence>
<dbReference type="Pfam" id="PF05769">
    <property type="entry name" value="SIKE"/>
    <property type="match status" value="1"/>
</dbReference>
<proteinExistence type="inferred from homology"/>
<dbReference type="EMBL" id="WHVB01000006">
    <property type="protein sequence ID" value="KAF8482092.1"/>
    <property type="molecule type" value="Genomic_DNA"/>
</dbReference>
<evidence type="ECO:0000313" key="5">
    <source>
        <dbReference type="EMBL" id="KAF8482092.1"/>
    </source>
</evidence>
<organism evidence="5 6">
    <name type="scientific">Russula ochroleuca</name>
    <dbReference type="NCBI Taxonomy" id="152965"/>
    <lineage>
        <taxon>Eukaryota</taxon>
        <taxon>Fungi</taxon>
        <taxon>Dikarya</taxon>
        <taxon>Basidiomycota</taxon>
        <taxon>Agaricomycotina</taxon>
        <taxon>Agaricomycetes</taxon>
        <taxon>Russulales</taxon>
        <taxon>Russulaceae</taxon>
        <taxon>Russula</taxon>
    </lineage>
</organism>
<evidence type="ECO:0000313" key="6">
    <source>
        <dbReference type="Proteomes" id="UP000759537"/>
    </source>
</evidence>
<feature type="region of interest" description="Disordered" evidence="4">
    <location>
        <begin position="174"/>
        <end position="303"/>
    </location>
</feature>
<comment type="caution">
    <text evidence="5">The sequence shown here is derived from an EMBL/GenBank/DDBJ whole genome shotgun (WGS) entry which is preliminary data.</text>
</comment>